<accession>A0A7W9HJJ3</accession>
<dbReference type="RefSeq" id="WP_184920832.1">
    <property type="nucleotide sequence ID" value="NZ_JACHMO010000001.1"/>
</dbReference>
<proteinExistence type="predicted"/>
<keyword evidence="2" id="KW-1185">Reference proteome</keyword>
<dbReference type="Proteomes" id="UP000552097">
    <property type="component" value="Unassembled WGS sequence"/>
</dbReference>
<dbReference type="AlphaFoldDB" id="A0A7W9HJJ3"/>
<evidence type="ECO:0000313" key="1">
    <source>
        <dbReference type="EMBL" id="MBB5803479.1"/>
    </source>
</evidence>
<reference evidence="1 2" key="1">
    <citation type="submission" date="2020-08" db="EMBL/GenBank/DDBJ databases">
        <title>Sequencing the genomes of 1000 actinobacteria strains.</title>
        <authorList>
            <person name="Klenk H.-P."/>
        </authorList>
    </citation>
    <scope>NUCLEOTIDE SEQUENCE [LARGE SCALE GENOMIC DNA]</scope>
    <source>
        <strain evidence="1 2">DSM 45486</strain>
    </source>
</reference>
<comment type="caution">
    <text evidence="1">The sequence shown here is derived from an EMBL/GenBank/DDBJ whole genome shotgun (WGS) entry which is preliminary data.</text>
</comment>
<name>A0A7W9HJJ3_9PSEU</name>
<organism evidence="1 2">
    <name type="scientific">Saccharothrix ecbatanensis</name>
    <dbReference type="NCBI Taxonomy" id="1105145"/>
    <lineage>
        <taxon>Bacteria</taxon>
        <taxon>Bacillati</taxon>
        <taxon>Actinomycetota</taxon>
        <taxon>Actinomycetes</taxon>
        <taxon>Pseudonocardiales</taxon>
        <taxon>Pseudonocardiaceae</taxon>
        <taxon>Saccharothrix</taxon>
    </lineage>
</organism>
<evidence type="ECO:0000313" key="2">
    <source>
        <dbReference type="Proteomes" id="UP000552097"/>
    </source>
</evidence>
<gene>
    <name evidence="1" type="ORF">F4560_003247</name>
</gene>
<protein>
    <submittedName>
        <fullName evidence="1">Uncharacterized protein</fullName>
    </submittedName>
</protein>
<sequence>MTAVVEGGAFGSADRVVNNLPGKHEPDAVSQSVRLVQDVPVRGVRERRTRLIHWDITDLGEQLGVRGRAASTRRTVVAGSVARRSAIASRSKTGSLTASSNRLARTLPRMHRTFGVAQGAQRSSTTAGMPAVRSCSRAANSAETFSAPRRASVSPRTPVDSRGGACAEICIRTPTAAAWSPPCRPE</sequence>
<dbReference type="EMBL" id="JACHMO010000001">
    <property type="protein sequence ID" value="MBB5803479.1"/>
    <property type="molecule type" value="Genomic_DNA"/>
</dbReference>